<keyword evidence="6" id="KW-0238">DNA-binding</keyword>
<dbReference type="GO" id="GO:1901678">
    <property type="term" value="P:iron coordination entity transport"/>
    <property type="evidence" value="ECO:0007669"/>
    <property type="project" value="UniProtKB-ARBA"/>
</dbReference>
<dbReference type="OrthoDB" id="2660924at2"/>
<dbReference type="PROSITE" id="PS00041">
    <property type="entry name" value="HTH_ARAC_FAMILY_1"/>
    <property type="match status" value="1"/>
</dbReference>
<gene>
    <name evidence="10" type="ORF">E6C55_05690</name>
</gene>
<keyword evidence="3" id="KW-0813">Transport</keyword>
<evidence type="ECO:0000256" key="3">
    <source>
        <dbReference type="ARBA" id="ARBA00022448"/>
    </source>
</evidence>
<evidence type="ECO:0000256" key="5">
    <source>
        <dbReference type="ARBA" id="ARBA00023015"/>
    </source>
</evidence>
<keyword evidence="4" id="KW-0732">Signal</keyword>
<evidence type="ECO:0000256" key="6">
    <source>
        <dbReference type="ARBA" id="ARBA00023125"/>
    </source>
</evidence>
<keyword evidence="11" id="KW-1185">Reference proteome</keyword>
<proteinExistence type="inferred from homology"/>
<evidence type="ECO:0000259" key="9">
    <source>
        <dbReference type="PROSITE" id="PS50983"/>
    </source>
</evidence>
<evidence type="ECO:0000256" key="1">
    <source>
        <dbReference type="ARBA" id="ARBA00004196"/>
    </source>
</evidence>
<dbReference type="InterPro" id="IPR018060">
    <property type="entry name" value="HTH_AraC"/>
</dbReference>
<dbReference type="Proteomes" id="UP000310636">
    <property type="component" value="Unassembled WGS sequence"/>
</dbReference>
<dbReference type="Gene3D" id="3.40.50.1980">
    <property type="entry name" value="Nitrogenase molybdenum iron protein domain"/>
    <property type="match status" value="2"/>
</dbReference>
<evidence type="ECO:0000256" key="2">
    <source>
        <dbReference type="ARBA" id="ARBA00008814"/>
    </source>
</evidence>
<dbReference type="EMBL" id="SSOB01000005">
    <property type="protein sequence ID" value="THF83342.1"/>
    <property type="molecule type" value="Genomic_DNA"/>
</dbReference>
<dbReference type="AlphaFoldDB" id="A0A4S4C645"/>
<comment type="subcellular location">
    <subcellularLocation>
        <location evidence="1">Cell envelope</location>
    </subcellularLocation>
</comment>
<dbReference type="InterPro" id="IPR018062">
    <property type="entry name" value="HTH_AraC-typ_CS"/>
</dbReference>
<keyword evidence="5" id="KW-0805">Transcription regulation</keyword>
<dbReference type="Pfam" id="PF01497">
    <property type="entry name" value="Peripla_BP_2"/>
    <property type="match status" value="1"/>
</dbReference>
<name>A0A4S4C645_9BACL</name>
<dbReference type="InterPro" id="IPR051313">
    <property type="entry name" value="Bact_iron-sidero_bind"/>
</dbReference>
<evidence type="ECO:0000313" key="10">
    <source>
        <dbReference type="EMBL" id="THF83342.1"/>
    </source>
</evidence>
<dbReference type="PROSITE" id="PS50983">
    <property type="entry name" value="FE_B12_PBP"/>
    <property type="match status" value="1"/>
</dbReference>
<dbReference type="InterPro" id="IPR020449">
    <property type="entry name" value="Tscrpt_reg_AraC-type_HTH"/>
</dbReference>
<feature type="domain" description="Fe/B12 periplasmic-binding" evidence="9">
    <location>
        <begin position="294"/>
        <end position="547"/>
    </location>
</feature>
<dbReference type="PANTHER" id="PTHR30532:SF26">
    <property type="entry name" value="IRON(3+)-HYDROXAMATE-BINDING PROTEIN FHUD"/>
    <property type="match status" value="1"/>
</dbReference>
<dbReference type="PANTHER" id="PTHR30532">
    <property type="entry name" value="IRON III DICITRATE-BINDING PERIPLASMIC PROTEIN"/>
    <property type="match status" value="1"/>
</dbReference>
<dbReference type="SUPFAM" id="SSF53807">
    <property type="entry name" value="Helical backbone' metal receptor"/>
    <property type="match status" value="1"/>
</dbReference>
<dbReference type="RefSeq" id="WP_136368822.1">
    <property type="nucleotide sequence ID" value="NZ_SSOB01000005.1"/>
</dbReference>
<dbReference type="SUPFAM" id="SSF46689">
    <property type="entry name" value="Homeodomain-like"/>
    <property type="match status" value="2"/>
</dbReference>
<dbReference type="GO" id="GO:0003700">
    <property type="term" value="F:DNA-binding transcription factor activity"/>
    <property type="evidence" value="ECO:0007669"/>
    <property type="project" value="InterPro"/>
</dbReference>
<comment type="similarity">
    <text evidence="2">Belongs to the bacterial solute-binding protein 8 family.</text>
</comment>
<sequence length="547" mass="61857">MSDLSDSSDSSEILFQLRDVRRIDYPSELLPEHVPGLHMLLIAATGQFHIRMNRGSIVVQAEHALFLPPRCDPLVIYPGRGKLVMYAVFFAAICSTPSFALYTEPLLQSLQPISVRPFVWLQQQLDELLAGGQSTDTPVRLRRQGSFQHLLASLFAASAKQATDGKAEAVVSETIVYMESHYQESLSVAALSQRANVPPWHYGKVFKRLTGQRPLEYLASLRLKQAKSLLTSTDLGLRDIAVRVGFKDEYYFNRIFRQATGISPGEFKRERKQRLTISYRDRWNRDVQVPAQPQRIVFSGNFIGDLLALGLQPIGADLLNIRHNSFLPGLQHVVDIGHTGDRDIIASLEPDLIMLSGFFNEAEANDLSGIAPAVVFNHNAYPNERLRQVARSLGRMEQAEGIIAKYEQQAHKQWRQLRSLLQPGETATVLLQSEEVLYIMLKGLAFALYHPLGFNPPERLVPMLREQIPFFAIEAEELEQYAGDRIFLLHGSEGCLLRMKQELVGNRHWKMLPAVRQNKVRCLPHQINVDDAIARFGVLEQLPDILR</sequence>
<evidence type="ECO:0000259" key="8">
    <source>
        <dbReference type="PROSITE" id="PS01124"/>
    </source>
</evidence>
<dbReference type="GO" id="GO:0030288">
    <property type="term" value="C:outer membrane-bounded periplasmic space"/>
    <property type="evidence" value="ECO:0007669"/>
    <property type="project" value="TreeGrafter"/>
</dbReference>
<keyword evidence="7" id="KW-0804">Transcription</keyword>
<reference evidence="10 11" key="1">
    <citation type="submission" date="2019-04" db="EMBL/GenBank/DDBJ databases">
        <title>Cohnella sp. nov. isolated from preserved vegetables.</title>
        <authorList>
            <person name="Lin S.-Y."/>
            <person name="Hung M.-H."/>
            <person name="Young C.-C."/>
        </authorList>
    </citation>
    <scope>NUCLEOTIDE SEQUENCE [LARGE SCALE GENOMIC DNA]</scope>
    <source>
        <strain evidence="10 11">CC-MHH1044</strain>
    </source>
</reference>
<evidence type="ECO:0000256" key="4">
    <source>
        <dbReference type="ARBA" id="ARBA00022729"/>
    </source>
</evidence>
<comment type="caution">
    <text evidence="10">The sequence shown here is derived from an EMBL/GenBank/DDBJ whole genome shotgun (WGS) entry which is preliminary data.</text>
</comment>
<protein>
    <submittedName>
        <fullName evidence="10">Helix-turn-helix domain-containing protein</fullName>
    </submittedName>
</protein>
<evidence type="ECO:0000256" key="7">
    <source>
        <dbReference type="ARBA" id="ARBA00023163"/>
    </source>
</evidence>
<dbReference type="Pfam" id="PF12833">
    <property type="entry name" value="HTH_18"/>
    <property type="match status" value="1"/>
</dbReference>
<feature type="domain" description="HTH araC/xylS-type" evidence="8">
    <location>
        <begin position="172"/>
        <end position="270"/>
    </location>
</feature>
<dbReference type="PROSITE" id="PS01124">
    <property type="entry name" value="HTH_ARAC_FAMILY_2"/>
    <property type="match status" value="1"/>
</dbReference>
<dbReference type="SMART" id="SM00342">
    <property type="entry name" value="HTH_ARAC"/>
    <property type="match status" value="1"/>
</dbReference>
<dbReference type="GO" id="GO:0043565">
    <property type="term" value="F:sequence-specific DNA binding"/>
    <property type="evidence" value="ECO:0007669"/>
    <property type="project" value="InterPro"/>
</dbReference>
<dbReference type="Gene3D" id="1.10.10.60">
    <property type="entry name" value="Homeodomain-like"/>
    <property type="match status" value="2"/>
</dbReference>
<evidence type="ECO:0000313" key="11">
    <source>
        <dbReference type="Proteomes" id="UP000310636"/>
    </source>
</evidence>
<organism evidence="10 11">
    <name type="scientific">Cohnella fermenti</name>
    <dbReference type="NCBI Taxonomy" id="2565925"/>
    <lineage>
        <taxon>Bacteria</taxon>
        <taxon>Bacillati</taxon>
        <taxon>Bacillota</taxon>
        <taxon>Bacilli</taxon>
        <taxon>Bacillales</taxon>
        <taxon>Paenibacillaceae</taxon>
        <taxon>Cohnella</taxon>
    </lineage>
</organism>
<dbReference type="InterPro" id="IPR009057">
    <property type="entry name" value="Homeodomain-like_sf"/>
</dbReference>
<dbReference type="InterPro" id="IPR002491">
    <property type="entry name" value="ABC_transptr_periplasmic_BD"/>
</dbReference>
<dbReference type="PRINTS" id="PR00032">
    <property type="entry name" value="HTHARAC"/>
</dbReference>
<accession>A0A4S4C645</accession>